<dbReference type="AlphaFoldDB" id="A0A382FTY2"/>
<keyword evidence="4" id="KW-0560">Oxidoreductase</keyword>
<name>A0A382FTY2_9ZZZZ</name>
<proteinExistence type="predicted"/>
<dbReference type="Pfam" id="PF10590">
    <property type="entry name" value="PNP_phzG_C"/>
    <property type="match status" value="1"/>
</dbReference>
<dbReference type="Gene3D" id="2.30.110.10">
    <property type="entry name" value="Electron Transport, Fmn-binding Protein, Chain A"/>
    <property type="match status" value="1"/>
</dbReference>
<evidence type="ECO:0000256" key="4">
    <source>
        <dbReference type="ARBA" id="ARBA00023002"/>
    </source>
</evidence>
<dbReference type="InterPro" id="IPR019576">
    <property type="entry name" value="Pyridoxamine_oxidase_dimer_C"/>
</dbReference>
<dbReference type="InterPro" id="IPR011576">
    <property type="entry name" value="Pyridox_Oxase_N"/>
</dbReference>
<dbReference type="PANTHER" id="PTHR10851">
    <property type="entry name" value="PYRIDOXINE-5-PHOSPHATE OXIDASE"/>
    <property type="match status" value="1"/>
</dbReference>
<dbReference type="PANTHER" id="PTHR10851:SF0">
    <property type="entry name" value="PYRIDOXINE-5'-PHOSPHATE OXIDASE"/>
    <property type="match status" value="1"/>
</dbReference>
<organism evidence="7">
    <name type="scientific">marine metagenome</name>
    <dbReference type="NCBI Taxonomy" id="408172"/>
    <lineage>
        <taxon>unclassified sequences</taxon>
        <taxon>metagenomes</taxon>
        <taxon>ecological metagenomes</taxon>
    </lineage>
</organism>
<protein>
    <recommendedName>
        <fullName evidence="8">Pyridoxal 5'-phosphate synthase</fullName>
    </recommendedName>
</protein>
<evidence type="ECO:0000313" key="7">
    <source>
        <dbReference type="EMBL" id="SVB66536.1"/>
    </source>
</evidence>
<dbReference type="InterPro" id="IPR000659">
    <property type="entry name" value="Pyridox_Oxase"/>
</dbReference>
<dbReference type="NCBIfam" id="NF004231">
    <property type="entry name" value="PRK05679.1"/>
    <property type="match status" value="1"/>
</dbReference>
<dbReference type="SUPFAM" id="SSF50475">
    <property type="entry name" value="FMN-binding split barrel"/>
    <property type="match status" value="1"/>
</dbReference>
<comment type="cofactor">
    <cofactor evidence="1">
        <name>FMN</name>
        <dbReference type="ChEBI" id="CHEBI:58210"/>
    </cofactor>
</comment>
<feature type="domain" description="Pyridoxamine 5'-phosphate oxidase N-terminal" evidence="5">
    <location>
        <begin position="42"/>
        <end position="159"/>
    </location>
</feature>
<dbReference type="NCBIfam" id="TIGR00558">
    <property type="entry name" value="pdxH"/>
    <property type="match status" value="1"/>
</dbReference>
<sequence length="217" mass="26086">MLIMAEKILMNLSQNLINQEILIDEQNQDPFEIFSNWYESATKYEINDPNAMNLATVSANLQPSTRMILLKEYDETGFIFNTNIESKKSNEIKSNDLVALHFHWKSLRRQVRIEGKAITLSNKEADRCFKDRPQESQIAAWASKQSKFLPNRKILNKRVYHYENIFNKKPLKRPAFWSGYKVIPQYFEFWWDVKFRLHYRIAYKQDSNRWNKFMLYP</sequence>
<dbReference type="GO" id="GO:0004733">
    <property type="term" value="F:pyridoxamine phosphate oxidase activity"/>
    <property type="evidence" value="ECO:0007669"/>
    <property type="project" value="InterPro"/>
</dbReference>
<evidence type="ECO:0008006" key="8">
    <source>
        <dbReference type="Google" id="ProtNLM"/>
    </source>
</evidence>
<feature type="domain" description="Pyridoxine 5'-phosphate oxidase dimerisation C-terminal" evidence="6">
    <location>
        <begin position="177"/>
        <end position="217"/>
    </location>
</feature>
<evidence type="ECO:0000259" key="6">
    <source>
        <dbReference type="Pfam" id="PF10590"/>
    </source>
</evidence>
<keyword evidence="2" id="KW-0285">Flavoprotein</keyword>
<dbReference type="GO" id="GO:0010181">
    <property type="term" value="F:FMN binding"/>
    <property type="evidence" value="ECO:0007669"/>
    <property type="project" value="InterPro"/>
</dbReference>
<dbReference type="EMBL" id="UINC01051871">
    <property type="protein sequence ID" value="SVB66536.1"/>
    <property type="molecule type" value="Genomic_DNA"/>
</dbReference>
<evidence type="ECO:0000256" key="1">
    <source>
        <dbReference type="ARBA" id="ARBA00001917"/>
    </source>
</evidence>
<dbReference type="Pfam" id="PF01243">
    <property type="entry name" value="PNPOx_N"/>
    <property type="match status" value="1"/>
</dbReference>
<accession>A0A382FTY2</accession>
<evidence type="ECO:0000259" key="5">
    <source>
        <dbReference type="Pfam" id="PF01243"/>
    </source>
</evidence>
<evidence type="ECO:0000256" key="3">
    <source>
        <dbReference type="ARBA" id="ARBA00022643"/>
    </source>
</evidence>
<gene>
    <name evidence="7" type="ORF">METZ01_LOCUS219390</name>
</gene>
<dbReference type="GO" id="GO:0008615">
    <property type="term" value="P:pyridoxine biosynthetic process"/>
    <property type="evidence" value="ECO:0007669"/>
    <property type="project" value="InterPro"/>
</dbReference>
<evidence type="ECO:0000256" key="2">
    <source>
        <dbReference type="ARBA" id="ARBA00022630"/>
    </source>
</evidence>
<reference evidence="7" key="1">
    <citation type="submission" date="2018-05" db="EMBL/GenBank/DDBJ databases">
        <authorList>
            <person name="Lanie J.A."/>
            <person name="Ng W.-L."/>
            <person name="Kazmierczak K.M."/>
            <person name="Andrzejewski T.M."/>
            <person name="Davidsen T.M."/>
            <person name="Wayne K.J."/>
            <person name="Tettelin H."/>
            <person name="Glass J.I."/>
            <person name="Rusch D."/>
            <person name="Podicherti R."/>
            <person name="Tsui H.-C.T."/>
            <person name="Winkler M.E."/>
        </authorList>
    </citation>
    <scope>NUCLEOTIDE SEQUENCE</scope>
</reference>
<dbReference type="PIRSF" id="PIRSF000190">
    <property type="entry name" value="Pyd_amn-ph_oxd"/>
    <property type="match status" value="1"/>
</dbReference>
<keyword evidence="3" id="KW-0288">FMN</keyword>
<dbReference type="InterPro" id="IPR012349">
    <property type="entry name" value="Split_barrel_FMN-bd"/>
</dbReference>